<evidence type="ECO:0000256" key="5">
    <source>
        <dbReference type="RuleBase" id="RU363041"/>
    </source>
</evidence>
<keyword evidence="5" id="KW-1003">Cell membrane</keyword>
<dbReference type="Pfam" id="PF01925">
    <property type="entry name" value="TauE"/>
    <property type="match status" value="1"/>
</dbReference>
<evidence type="ECO:0000256" key="4">
    <source>
        <dbReference type="ARBA" id="ARBA00023136"/>
    </source>
</evidence>
<dbReference type="PANTHER" id="PTHR43701:SF2">
    <property type="entry name" value="MEMBRANE TRANSPORTER PROTEIN YJNA-RELATED"/>
    <property type="match status" value="1"/>
</dbReference>
<dbReference type="InterPro" id="IPR051598">
    <property type="entry name" value="TSUP/Inactive_protease-like"/>
</dbReference>
<evidence type="ECO:0000256" key="3">
    <source>
        <dbReference type="ARBA" id="ARBA00022989"/>
    </source>
</evidence>
<gene>
    <name evidence="6" type="ORF">TDSAC_1313</name>
</gene>
<comment type="similarity">
    <text evidence="5">Belongs to the 4-toluene sulfonate uptake permease (TSUP) (TC 2.A.102) family.</text>
</comment>
<feature type="transmembrane region" description="Helical" evidence="5">
    <location>
        <begin position="44"/>
        <end position="63"/>
    </location>
</feature>
<keyword evidence="3 5" id="KW-1133">Transmembrane helix</keyword>
<dbReference type="GO" id="GO:0005886">
    <property type="term" value="C:plasma membrane"/>
    <property type="evidence" value="ECO:0007669"/>
    <property type="project" value="UniProtKB-SubCell"/>
</dbReference>
<sequence length="118" mass="12502">MKDKLKFITFGILGGLASGLLGIGGGLVFVPLLTNYAGYSQKEAHATSLGAIIPAAIVGALIYNVNGLNSFTASIYLALGGIIGAQIGSRAMYKFSNKWLRKTFGVFLLLMCIRMVLK</sequence>
<reference evidence="6 7" key="1">
    <citation type="submission" date="2017-04" db="EMBL/GenBank/DDBJ databases">
        <title>Genomic insights into metabolism of Thermodesulfobium acidiphilum.</title>
        <authorList>
            <person name="Toshchakov S.V."/>
            <person name="Frolov E.N."/>
            <person name="Kublanov I.V."/>
            <person name="Samarov N.I."/>
            <person name="Novikov A."/>
            <person name="Lebedinsky A.V."/>
            <person name="Bonch-Osmolovskaya E.A."/>
            <person name="Chernyh N.A."/>
        </authorList>
    </citation>
    <scope>NUCLEOTIDE SEQUENCE [LARGE SCALE GENOMIC DNA]</scope>
    <source>
        <strain evidence="6 7">3127-1</strain>
    </source>
</reference>
<feature type="transmembrane region" description="Helical" evidence="5">
    <location>
        <begin position="75"/>
        <end position="93"/>
    </location>
</feature>
<dbReference type="PANTHER" id="PTHR43701">
    <property type="entry name" value="MEMBRANE TRANSPORTER PROTEIN MJ0441-RELATED"/>
    <property type="match status" value="1"/>
</dbReference>
<keyword evidence="7" id="KW-1185">Reference proteome</keyword>
<keyword evidence="2 5" id="KW-0812">Transmembrane</keyword>
<proteinExistence type="inferred from homology"/>
<evidence type="ECO:0000313" key="7">
    <source>
        <dbReference type="Proteomes" id="UP000244792"/>
    </source>
</evidence>
<dbReference type="OrthoDB" id="9791444at2"/>
<dbReference type="RefSeq" id="WP_108309440.1">
    <property type="nucleotide sequence ID" value="NZ_CP020921.1"/>
</dbReference>
<evidence type="ECO:0000256" key="2">
    <source>
        <dbReference type="ARBA" id="ARBA00022692"/>
    </source>
</evidence>
<comment type="subcellular location">
    <subcellularLocation>
        <location evidence="5">Cell membrane</location>
        <topology evidence="5">Multi-pass membrane protein</topology>
    </subcellularLocation>
    <subcellularLocation>
        <location evidence="1">Membrane</location>
        <topology evidence="1">Multi-pass membrane protein</topology>
    </subcellularLocation>
</comment>
<feature type="transmembrane region" description="Helical" evidence="5">
    <location>
        <begin position="7"/>
        <end position="32"/>
    </location>
</feature>
<dbReference type="KEGG" id="taci:TDSAC_1313"/>
<dbReference type="Proteomes" id="UP000244792">
    <property type="component" value="Chromosome"/>
</dbReference>
<dbReference type="AlphaFoldDB" id="A0A2R4W1P1"/>
<dbReference type="EMBL" id="CP020921">
    <property type="protein sequence ID" value="AWB10654.1"/>
    <property type="molecule type" value="Genomic_DNA"/>
</dbReference>
<feature type="transmembrane region" description="Helical" evidence="5">
    <location>
        <begin position="99"/>
        <end position="117"/>
    </location>
</feature>
<accession>A0A2R4W1P1</accession>
<organism evidence="6 7">
    <name type="scientific">Thermodesulfobium acidiphilum</name>
    <dbReference type="NCBI Taxonomy" id="1794699"/>
    <lineage>
        <taxon>Bacteria</taxon>
        <taxon>Pseudomonadati</taxon>
        <taxon>Thermodesulfobiota</taxon>
        <taxon>Thermodesulfobiia</taxon>
        <taxon>Thermodesulfobiales</taxon>
        <taxon>Thermodesulfobiaceae</taxon>
        <taxon>Thermodesulfobium</taxon>
    </lineage>
</organism>
<keyword evidence="4 5" id="KW-0472">Membrane</keyword>
<evidence type="ECO:0000313" key="6">
    <source>
        <dbReference type="EMBL" id="AWB10654.1"/>
    </source>
</evidence>
<dbReference type="InterPro" id="IPR002781">
    <property type="entry name" value="TM_pro_TauE-like"/>
</dbReference>
<evidence type="ECO:0000256" key="1">
    <source>
        <dbReference type="ARBA" id="ARBA00004141"/>
    </source>
</evidence>
<protein>
    <recommendedName>
        <fullName evidence="5">Probable membrane transporter protein</fullName>
    </recommendedName>
</protein>
<name>A0A2R4W1P1_THEAF</name>